<feature type="compositionally biased region" description="Polar residues" evidence="8">
    <location>
        <begin position="104"/>
        <end position="113"/>
    </location>
</feature>
<dbReference type="CDD" id="cd01671">
    <property type="entry name" value="CARD"/>
    <property type="match status" value="1"/>
</dbReference>
<dbReference type="AlphaFoldDB" id="K1P3V3"/>
<feature type="region of interest" description="Disordered" evidence="8">
    <location>
        <begin position="233"/>
        <end position="263"/>
    </location>
</feature>
<evidence type="ECO:0000313" key="12">
    <source>
        <dbReference type="EMBL" id="EKC18417.1"/>
    </source>
</evidence>
<keyword evidence="5" id="KW-0788">Thiol protease</keyword>
<protein>
    <submittedName>
        <fullName evidence="12">Caspase-7</fullName>
    </submittedName>
</protein>
<sequence length="428" mass="48071">MEQIHKDALRRTRVALVKDLDVNNVCDELLTQDIFTQLMMEYIMSERTRIDKVRRLLDDLVRRGPDAYLKFLDVLKKSGYSFLADQIVKNEEILRREKEPFSSIPIQATNQTQEEIHPASRPWSRNITATQTSFVGSQNSNSNSSSTESFGSSSMTYSGPSGFSLPMSRSEPSRLNPQPRGLAVGEMEYGAVESSEDDTLDLTGSSQLIPSSMDVDENDSNIGSIDEEALLRESSPYPVQPSEDGNRPYSLGPTTMTSMTSRYSSQSIEKEILRECLAFTRQPTLAKVDCMVLAVLSHGTGDNVICGVDGGEIDVIEEIIPIFSPKKCPSLRGKPKMYIFNACRGGYTSYRDPERGSWFIQEFVDVFREQAHDQHVMEMLTEINNRVSQRNHRDTSSEASCVQMPCPAMTLTKKWYFNPPLLGATSLY</sequence>
<dbReference type="InterPro" id="IPR001315">
    <property type="entry name" value="CARD"/>
</dbReference>
<dbReference type="SMART" id="SM00115">
    <property type="entry name" value="CASc"/>
    <property type="match status" value="1"/>
</dbReference>
<dbReference type="GO" id="GO:0042981">
    <property type="term" value="P:regulation of apoptotic process"/>
    <property type="evidence" value="ECO:0007669"/>
    <property type="project" value="InterPro"/>
</dbReference>
<dbReference type="InterPro" id="IPR002138">
    <property type="entry name" value="Pept_C14_p10"/>
</dbReference>
<dbReference type="SUPFAM" id="SSF52129">
    <property type="entry name" value="Caspase-like"/>
    <property type="match status" value="1"/>
</dbReference>
<dbReference type="PANTHER" id="PTHR47901">
    <property type="entry name" value="CASPASE RECRUITMENT DOMAIN-CONTAINING PROTEIN 18"/>
    <property type="match status" value="1"/>
</dbReference>
<accession>K1P3V3</accession>
<comment type="similarity">
    <text evidence="1 7">Belongs to the peptidase C14A family.</text>
</comment>
<dbReference type="PROSITE" id="PS50207">
    <property type="entry name" value="CASPASE_P10"/>
    <property type="match status" value="1"/>
</dbReference>
<evidence type="ECO:0000256" key="4">
    <source>
        <dbReference type="ARBA" id="ARBA00022801"/>
    </source>
</evidence>
<dbReference type="PROSITE" id="PS50208">
    <property type="entry name" value="CASPASE_P20"/>
    <property type="match status" value="1"/>
</dbReference>
<dbReference type="GO" id="GO:0004197">
    <property type="term" value="F:cysteine-type endopeptidase activity"/>
    <property type="evidence" value="ECO:0007669"/>
    <property type="project" value="InterPro"/>
</dbReference>
<name>K1P3V3_MAGGI</name>
<keyword evidence="6" id="KW-0865">Zymogen</keyword>
<evidence type="ECO:0000256" key="2">
    <source>
        <dbReference type="ARBA" id="ARBA00022670"/>
    </source>
</evidence>
<feature type="compositionally biased region" description="Low complexity" evidence="8">
    <location>
        <begin position="254"/>
        <end position="263"/>
    </location>
</feature>
<dbReference type="InterPro" id="IPR029030">
    <property type="entry name" value="Caspase-like_dom_sf"/>
</dbReference>
<evidence type="ECO:0000256" key="6">
    <source>
        <dbReference type="ARBA" id="ARBA00023145"/>
    </source>
</evidence>
<evidence type="ECO:0000256" key="8">
    <source>
        <dbReference type="SAM" id="MobiDB-lite"/>
    </source>
</evidence>
<evidence type="ECO:0000256" key="3">
    <source>
        <dbReference type="ARBA" id="ARBA00022703"/>
    </source>
</evidence>
<dbReference type="Gene3D" id="3.40.50.1460">
    <property type="match status" value="2"/>
</dbReference>
<keyword evidence="2" id="KW-0645">Protease</keyword>
<gene>
    <name evidence="12" type="ORF">CGI_10012553</name>
</gene>
<dbReference type="InterPro" id="IPR015917">
    <property type="entry name" value="Pept_C14A"/>
</dbReference>
<feature type="region of interest" description="Disordered" evidence="8">
    <location>
        <begin position="104"/>
        <end position="220"/>
    </location>
</feature>
<dbReference type="PANTHER" id="PTHR47901:SF8">
    <property type="entry name" value="CASPASE-3"/>
    <property type="match status" value="1"/>
</dbReference>
<dbReference type="InParanoid" id="K1P3V3"/>
<evidence type="ECO:0000256" key="1">
    <source>
        <dbReference type="ARBA" id="ARBA00010134"/>
    </source>
</evidence>
<dbReference type="Pfam" id="PF00656">
    <property type="entry name" value="Peptidase_C14"/>
    <property type="match status" value="2"/>
</dbReference>
<organism evidence="12">
    <name type="scientific">Magallana gigas</name>
    <name type="common">Pacific oyster</name>
    <name type="synonym">Crassostrea gigas</name>
    <dbReference type="NCBI Taxonomy" id="29159"/>
    <lineage>
        <taxon>Eukaryota</taxon>
        <taxon>Metazoa</taxon>
        <taxon>Spiralia</taxon>
        <taxon>Lophotrochozoa</taxon>
        <taxon>Mollusca</taxon>
        <taxon>Bivalvia</taxon>
        <taxon>Autobranchia</taxon>
        <taxon>Pteriomorphia</taxon>
        <taxon>Ostreida</taxon>
        <taxon>Ostreoidea</taxon>
        <taxon>Ostreidae</taxon>
        <taxon>Magallana</taxon>
    </lineage>
</organism>
<feature type="domain" description="CARD" evidence="11">
    <location>
        <begin position="1"/>
        <end position="90"/>
    </location>
</feature>
<evidence type="ECO:0000259" key="9">
    <source>
        <dbReference type="PROSITE" id="PS50207"/>
    </source>
</evidence>
<dbReference type="SMART" id="SM00114">
    <property type="entry name" value="CARD"/>
    <property type="match status" value="1"/>
</dbReference>
<evidence type="ECO:0000256" key="7">
    <source>
        <dbReference type="RuleBase" id="RU003971"/>
    </source>
</evidence>
<evidence type="ECO:0000259" key="11">
    <source>
        <dbReference type="PROSITE" id="PS50209"/>
    </source>
</evidence>
<dbReference type="InterPro" id="IPR011029">
    <property type="entry name" value="DEATH-like_dom_sf"/>
</dbReference>
<dbReference type="Pfam" id="PF00619">
    <property type="entry name" value="CARD"/>
    <property type="match status" value="1"/>
</dbReference>
<evidence type="ECO:0000256" key="5">
    <source>
        <dbReference type="ARBA" id="ARBA00022807"/>
    </source>
</evidence>
<dbReference type="SUPFAM" id="SSF47986">
    <property type="entry name" value="DEATH domain"/>
    <property type="match status" value="1"/>
</dbReference>
<dbReference type="HOGENOM" id="CLU_036904_5_2_1"/>
<keyword evidence="4" id="KW-0378">Hydrolase</keyword>
<dbReference type="GO" id="GO:0006915">
    <property type="term" value="P:apoptotic process"/>
    <property type="evidence" value="ECO:0007669"/>
    <property type="project" value="UniProtKB-KW"/>
</dbReference>
<keyword evidence="3" id="KW-0053">Apoptosis</keyword>
<dbReference type="GO" id="GO:0006508">
    <property type="term" value="P:proteolysis"/>
    <property type="evidence" value="ECO:0007669"/>
    <property type="project" value="UniProtKB-KW"/>
</dbReference>
<dbReference type="InterPro" id="IPR011600">
    <property type="entry name" value="Pept_C14_caspase"/>
</dbReference>
<feature type="domain" description="Caspase family p10" evidence="9">
    <location>
        <begin position="327"/>
        <end position="419"/>
    </location>
</feature>
<dbReference type="PRINTS" id="PR00376">
    <property type="entry name" value="IL1BCENZYME"/>
</dbReference>
<feature type="domain" description="Caspase family p20" evidence="10">
    <location>
        <begin position="270"/>
        <end position="347"/>
    </location>
</feature>
<reference evidence="12" key="1">
    <citation type="journal article" date="2012" name="Nature">
        <title>The oyster genome reveals stress adaptation and complexity of shell formation.</title>
        <authorList>
            <person name="Zhang G."/>
            <person name="Fang X."/>
            <person name="Guo X."/>
            <person name="Li L."/>
            <person name="Luo R."/>
            <person name="Xu F."/>
            <person name="Yang P."/>
            <person name="Zhang L."/>
            <person name="Wang X."/>
            <person name="Qi H."/>
            <person name="Xiong Z."/>
            <person name="Que H."/>
            <person name="Xie Y."/>
            <person name="Holland P.W."/>
            <person name="Paps J."/>
            <person name="Zhu Y."/>
            <person name="Wu F."/>
            <person name="Chen Y."/>
            <person name="Wang J."/>
            <person name="Peng C."/>
            <person name="Meng J."/>
            <person name="Yang L."/>
            <person name="Liu J."/>
            <person name="Wen B."/>
            <person name="Zhang N."/>
            <person name="Huang Z."/>
            <person name="Zhu Q."/>
            <person name="Feng Y."/>
            <person name="Mount A."/>
            <person name="Hedgecock D."/>
            <person name="Xu Z."/>
            <person name="Liu Y."/>
            <person name="Domazet-Loso T."/>
            <person name="Du Y."/>
            <person name="Sun X."/>
            <person name="Zhang S."/>
            <person name="Liu B."/>
            <person name="Cheng P."/>
            <person name="Jiang X."/>
            <person name="Li J."/>
            <person name="Fan D."/>
            <person name="Wang W."/>
            <person name="Fu W."/>
            <person name="Wang T."/>
            <person name="Wang B."/>
            <person name="Zhang J."/>
            <person name="Peng Z."/>
            <person name="Li Y."/>
            <person name="Li N."/>
            <person name="Wang J."/>
            <person name="Chen M."/>
            <person name="He Y."/>
            <person name="Tan F."/>
            <person name="Song X."/>
            <person name="Zheng Q."/>
            <person name="Huang R."/>
            <person name="Yang H."/>
            <person name="Du X."/>
            <person name="Chen L."/>
            <person name="Yang M."/>
            <person name="Gaffney P.M."/>
            <person name="Wang S."/>
            <person name="Luo L."/>
            <person name="She Z."/>
            <person name="Ming Y."/>
            <person name="Huang W."/>
            <person name="Zhang S."/>
            <person name="Huang B."/>
            <person name="Zhang Y."/>
            <person name="Qu T."/>
            <person name="Ni P."/>
            <person name="Miao G."/>
            <person name="Wang J."/>
            <person name="Wang Q."/>
            <person name="Steinberg C.E."/>
            <person name="Wang H."/>
            <person name="Li N."/>
            <person name="Qian L."/>
            <person name="Zhang G."/>
            <person name="Li Y."/>
            <person name="Yang H."/>
            <person name="Liu X."/>
            <person name="Wang J."/>
            <person name="Yin Y."/>
            <person name="Wang J."/>
        </authorList>
    </citation>
    <scope>NUCLEOTIDE SEQUENCE [LARGE SCALE GENOMIC DNA]</scope>
    <source>
        <strain evidence="12">05x7-T-G4-1.051#20</strain>
    </source>
</reference>
<proteinExistence type="inferred from homology"/>
<evidence type="ECO:0000259" key="10">
    <source>
        <dbReference type="PROSITE" id="PS50208"/>
    </source>
</evidence>
<dbReference type="PROSITE" id="PS50209">
    <property type="entry name" value="CARD"/>
    <property type="match status" value="1"/>
</dbReference>
<dbReference type="Gene3D" id="1.10.533.10">
    <property type="entry name" value="Death Domain, Fas"/>
    <property type="match status" value="1"/>
</dbReference>
<dbReference type="InterPro" id="IPR002398">
    <property type="entry name" value="Pept_C14"/>
</dbReference>
<feature type="compositionally biased region" description="Low complexity" evidence="8">
    <location>
        <begin position="133"/>
        <end position="164"/>
    </location>
</feature>
<feature type="compositionally biased region" description="Polar residues" evidence="8">
    <location>
        <begin position="123"/>
        <end position="132"/>
    </location>
</feature>
<dbReference type="InterPro" id="IPR001309">
    <property type="entry name" value="Pept_C14_p20"/>
</dbReference>
<dbReference type="EMBL" id="JH823236">
    <property type="protein sequence ID" value="EKC18417.1"/>
    <property type="molecule type" value="Genomic_DNA"/>
</dbReference>